<keyword evidence="2" id="KW-1185">Reference proteome</keyword>
<evidence type="ECO:0000313" key="2">
    <source>
        <dbReference type="Proteomes" id="UP000600247"/>
    </source>
</evidence>
<dbReference type="Pfam" id="PF19952">
    <property type="entry name" value="DUF6414"/>
    <property type="match status" value="1"/>
</dbReference>
<dbReference type="RefSeq" id="WP_188892794.1">
    <property type="nucleotide sequence ID" value="NZ_BMHY01000020.1"/>
</dbReference>
<sequence>MEERKLAIPIYLNQRIVFDLLAIVEEGFSQLQTIKTSEKNEKGTNADVSGEIGTKNVFAFLNLGLKSAIGRKDSKLAEKEVQEERVFTPASLFSKLRDSLIERKTLNVLDDKLDPSKLMPGAFVEFSGILKRNPMIAYMEGMIQMMEMAMLFTSQPKKQKPNTDQETVTQMKKFTGMLKQAGSLDLISEIVNVPDMKAVIPVQLEYFSNESPADIIDGQFFVLGKVVRFIPEESNGFVNLLRGTPLAYIPEEALTQVTSGFREMSSQLTMEDDFTTKVHGPVLLIVPIAIYA</sequence>
<comment type="caution">
    <text evidence="1">The sequence shown here is derived from an EMBL/GenBank/DDBJ whole genome shotgun (WGS) entry which is preliminary data.</text>
</comment>
<accession>A0A917MAS5</accession>
<dbReference type="EMBL" id="BMHY01000020">
    <property type="protein sequence ID" value="GGG88614.1"/>
    <property type="molecule type" value="Genomic_DNA"/>
</dbReference>
<dbReference type="AlphaFoldDB" id="A0A917MAS5"/>
<reference evidence="1 2" key="1">
    <citation type="journal article" date="2014" name="Int. J. Syst. Evol. Microbiol.">
        <title>Complete genome sequence of Corynebacterium casei LMG S-19264T (=DSM 44701T), isolated from a smear-ripened cheese.</title>
        <authorList>
            <consortium name="US DOE Joint Genome Institute (JGI-PGF)"/>
            <person name="Walter F."/>
            <person name="Albersmeier A."/>
            <person name="Kalinowski J."/>
            <person name="Ruckert C."/>
        </authorList>
    </citation>
    <scope>NUCLEOTIDE SEQUENCE [LARGE SCALE GENOMIC DNA]</scope>
    <source>
        <strain evidence="1 2">CGMCC 1.15286</strain>
    </source>
</reference>
<organism evidence="1 2">
    <name type="scientific">Paenibacillus radicis</name>
    <name type="common">ex Gao et al. 2016</name>
    <dbReference type="NCBI Taxonomy" id="1737354"/>
    <lineage>
        <taxon>Bacteria</taxon>
        <taxon>Bacillati</taxon>
        <taxon>Bacillota</taxon>
        <taxon>Bacilli</taxon>
        <taxon>Bacillales</taxon>
        <taxon>Paenibacillaceae</taxon>
        <taxon>Paenibacillus</taxon>
    </lineage>
</organism>
<protein>
    <submittedName>
        <fullName evidence="1">Uncharacterized protein</fullName>
    </submittedName>
</protein>
<gene>
    <name evidence="1" type="ORF">GCM10010918_54000</name>
</gene>
<name>A0A917MAS5_9BACL</name>
<proteinExistence type="predicted"/>
<evidence type="ECO:0000313" key="1">
    <source>
        <dbReference type="EMBL" id="GGG88614.1"/>
    </source>
</evidence>
<dbReference type="Proteomes" id="UP000600247">
    <property type="component" value="Unassembled WGS sequence"/>
</dbReference>
<dbReference type="InterPro" id="IPR045633">
    <property type="entry name" value="DUF6414"/>
</dbReference>